<dbReference type="GO" id="GO:0016787">
    <property type="term" value="F:hydrolase activity"/>
    <property type="evidence" value="ECO:0007669"/>
    <property type="project" value="UniProtKB-KW"/>
</dbReference>
<keyword evidence="7" id="KW-0051">Antiviral defense</keyword>
<evidence type="ECO:0000256" key="1">
    <source>
        <dbReference type="ARBA" id="ARBA00006342"/>
    </source>
</evidence>
<dbReference type="GO" id="GO:0051607">
    <property type="term" value="P:defense response to virus"/>
    <property type="evidence" value="ECO:0007669"/>
    <property type="project" value="UniProtKB-KW"/>
</dbReference>
<dbReference type="PANTHER" id="PTHR35579:SF3">
    <property type="entry name" value="CRISPR SYSTEM CMS ENDORIBONUCLEASE CSM3"/>
    <property type="match status" value="1"/>
</dbReference>
<evidence type="ECO:0000256" key="6">
    <source>
        <dbReference type="ARBA" id="ARBA00022884"/>
    </source>
</evidence>
<evidence type="ECO:0000256" key="7">
    <source>
        <dbReference type="ARBA" id="ARBA00023118"/>
    </source>
</evidence>
<proteinExistence type="inferred from homology"/>
<keyword evidence="4" id="KW-0255">Endonuclease</keyword>
<comment type="similarity">
    <text evidence="1">Belongs to the CRISPR-associated Csm3 family.</text>
</comment>
<dbReference type="Proteomes" id="UP000321555">
    <property type="component" value="Chromosome"/>
</dbReference>
<dbReference type="InterPro" id="IPR005537">
    <property type="entry name" value="RAMP_III_fam"/>
</dbReference>
<evidence type="ECO:0000256" key="2">
    <source>
        <dbReference type="ARBA" id="ARBA00022150"/>
    </source>
</evidence>
<dbReference type="InterPro" id="IPR013412">
    <property type="entry name" value="CRISPR-assoc_RAMP_Csm3"/>
</dbReference>
<evidence type="ECO:0000256" key="5">
    <source>
        <dbReference type="ARBA" id="ARBA00022801"/>
    </source>
</evidence>
<evidence type="ECO:0000256" key="3">
    <source>
        <dbReference type="ARBA" id="ARBA00022722"/>
    </source>
</evidence>
<evidence type="ECO:0000259" key="9">
    <source>
        <dbReference type="Pfam" id="PF03787"/>
    </source>
</evidence>
<reference evidence="11" key="1">
    <citation type="submission" date="2019-08" db="EMBL/GenBank/DDBJ databases">
        <authorList>
            <person name="Zheng X."/>
        </authorList>
    </citation>
    <scope>NUCLEOTIDE SEQUENCE [LARGE SCALE GENOMIC DNA]</scope>
    <source>
        <strain evidence="11">FJAT-25496</strain>
    </source>
</reference>
<evidence type="ECO:0000256" key="8">
    <source>
        <dbReference type="ARBA" id="ARBA00033183"/>
    </source>
</evidence>
<gene>
    <name evidence="10" type="primary">csm3</name>
    <name evidence="10" type="ORF">FSZ17_13400</name>
</gene>
<keyword evidence="5" id="KW-0378">Hydrolase</keyword>
<feature type="domain" description="CRISPR type III-associated protein" evidence="9">
    <location>
        <begin position="13"/>
        <end position="209"/>
    </location>
</feature>
<dbReference type="Pfam" id="PF03787">
    <property type="entry name" value="RAMPs"/>
    <property type="match status" value="1"/>
</dbReference>
<name>A0A5B8Z8W0_CYTDA</name>
<dbReference type="EMBL" id="CP042593">
    <property type="protein sequence ID" value="QED48149.1"/>
    <property type="molecule type" value="Genomic_DNA"/>
</dbReference>
<protein>
    <recommendedName>
        <fullName evidence="2">CRISPR system Cms endoribonuclease Csm3</fullName>
    </recommendedName>
    <alternativeName>
        <fullName evidence="8">CRISPR type III A-associated RAMP protein Csm3</fullName>
    </alternativeName>
</protein>
<evidence type="ECO:0000256" key="4">
    <source>
        <dbReference type="ARBA" id="ARBA00022759"/>
    </source>
</evidence>
<evidence type="ECO:0000313" key="10">
    <source>
        <dbReference type="EMBL" id="QED48149.1"/>
    </source>
</evidence>
<evidence type="ECO:0000313" key="11">
    <source>
        <dbReference type="Proteomes" id="UP000321555"/>
    </source>
</evidence>
<sequence length="226" mass="25452">MQLVKIIRKKGIIHCETGLRIGGSKDSIEIGGLDNPIIRHPITDLPYIPGSSFKGKLRSLLESVYGRKNAFDEAPKKGEPCGCGKCYVCRVFGPHKNTKHELGPTRLIVRDARLTAESEAELKEAQLTKGIFFSEIKTENTINRDKGMAINPRPYERVPEGTAFELEMMIKIYDVDNESEILHFIKEGLELMEHDYLGSSGSRGYGKVRIETVEQQEVFLKNSIKE</sequence>
<dbReference type="InterPro" id="IPR052216">
    <property type="entry name" value="CRISPR_Csm3_endoribonuclease"/>
</dbReference>
<keyword evidence="6" id="KW-0694">RNA-binding</keyword>
<dbReference type="NCBIfam" id="TIGR02582">
    <property type="entry name" value="cas7_TM1809"/>
    <property type="match status" value="1"/>
</dbReference>
<dbReference type="PANTHER" id="PTHR35579">
    <property type="entry name" value="CRISPR SYSTEM CMS ENDORIBONUCLEASE CSM3"/>
    <property type="match status" value="1"/>
</dbReference>
<keyword evidence="3" id="KW-0540">Nuclease</keyword>
<dbReference type="AlphaFoldDB" id="A0A5B8Z8W0"/>
<dbReference type="GO" id="GO:0004519">
    <property type="term" value="F:endonuclease activity"/>
    <property type="evidence" value="ECO:0007669"/>
    <property type="project" value="UniProtKB-KW"/>
</dbReference>
<keyword evidence="11" id="KW-1185">Reference proteome</keyword>
<dbReference type="GO" id="GO:0003723">
    <property type="term" value="F:RNA binding"/>
    <property type="evidence" value="ECO:0007669"/>
    <property type="project" value="UniProtKB-KW"/>
</dbReference>
<dbReference type="RefSeq" id="WP_057770846.1">
    <property type="nucleotide sequence ID" value="NZ_CP042593.1"/>
</dbReference>
<dbReference type="KEGG" id="bda:FSZ17_13400"/>
<dbReference type="STRING" id="1742359.GCA_001439625_01749"/>
<accession>A0A5B8Z8W0</accession>
<organism evidence="10 11">
    <name type="scientific">Cytobacillus dafuensis</name>
    <name type="common">Bacillus dafuensis</name>
    <dbReference type="NCBI Taxonomy" id="1742359"/>
    <lineage>
        <taxon>Bacteria</taxon>
        <taxon>Bacillati</taxon>
        <taxon>Bacillota</taxon>
        <taxon>Bacilli</taxon>
        <taxon>Bacillales</taxon>
        <taxon>Bacillaceae</taxon>
        <taxon>Cytobacillus</taxon>
    </lineage>
</organism>
<dbReference type="OrthoDB" id="9789361at2"/>